<dbReference type="Gene3D" id="2.40.30.10">
    <property type="entry name" value="Translation factors"/>
    <property type="match status" value="1"/>
</dbReference>
<sequence length="361" mass="37396">MFATSSPRGKAQVAPTCRRCLGVGRAVTAVAFCASAAVAWGALSFTVPTAARGPALARGVRREGSAPAGWAGPTLGGGEPARSRWTSSALCGLLTLAAASVAASVAALQARTASARAPRRGWGDDVVFHEASVQSNVEAAQGLRLITIKAPAEVSGVFAKPGQFVQAKPAADAKPSFYAISSPPGSEDPLEFLIKEAESNAWLTGAKSGDAVQLSPAMGRGFDLACEAWDAAEVSQVGLFAAGSGIAPIRATIESGALEGKVARLYFGAQSEASMPFTDRFEDWTQRGVEVVPVLSKPDGSWTGRSGYVQDALKEDEERGEGFVLAARHGALLCGQKEMVAAVRSVYADLGVPEERTLLNF</sequence>
<dbReference type="AlphaFoldDB" id="A0A7S4QPQ1"/>
<organism evidence="3">
    <name type="scientific">Alexandrium monilatum</name>
    <dbReference type="NCBI Taxonomy" id="311494"/>
    <lineage>
        <taxon>Eukaryota</taxon>
        <taxon>Sar</taxon>
        <taxon>Alveolata</taxon>
        <taxon>Dinophyceae</taxon>
        <taxon>Gonyaulacales</taxon>
        <taxon>Pyrocystaceae</taxon>
        <taxon>Alexandrium</taxon>
    </lineage>
</organism>
<dbReference type="CDD" id="cd00322">
    <property type="entry name" value="FNR_like"/>
    <property type="match status" value="1"/>
</dbReference>
<dbReference type="InterPro" id="IPR039261">
    <property type="entry name" value="FNR_nucleotide-bd"/>
</dbReference>
<gene>
    <name evidence="3" type="ORF">AMON00008_LOCUS23750</name>
</gene>
<dbReference type="Gene3D" id="3.40.50.80">
    <property type="entry name" value="Nucleotide-binding domain of ferredoxin-NADP reductase (FNR) module"/>
    <property type="match status" value="1"/>
</dbReference>
<reference evidence="3" key="1">
    <citation type="submission" date="2021-01" db="EMBL/GenBank/DDBJ databases">
        <authorList>
            <person name="Corre E."/>
            <person name="Pelletier E."/>
            <person name="Niang G."/>
            <person name="Scheremetjew M."/>
            <person name="Finn R."/>
            <person name="Kale V."/>
            <person name="Holt S."/>
            <person name="Cochrane G."/>
            <person name="Meng A."/>
            <person name="Brown T."/>
            <person name="Cohen L."/>
        </authorList>
    </citation>
    <scope>NUCLEOTIDE SEQUENCE</scope>
    <source>
        <strain evidence="3">CCMP3105</strain>
    </source>
</reference>
<dbReference type="Pfam" id="PF00175">
    <property type="entry name" value="NAD_binding_1"/>
    <property type="match status" value="1"/>
</dbReference>
<dbReference type="EMBL" id="HBNR01034614">
    <property type="protein sequence ID" value="CAE4590051.1"/>
    <property type="molecule type" value="Transcribed_RNA"/>
</dbReference>
<dbReference type="PANTHER" id="PTHR47215:SF1">
    <property type="entry name" value="F9L1.8 PROTEIN"/>
    <property type="match status" value="1"/>
</dbReference>
<name>A0A7S4QPQ1_9DINO</name>
<keyword evidence="1" id="KW-0812">Transmembrane</keyword>
<evidence type="ECO:0000259" key="2">
    <source>
        <dbReference type="Pfam" id="PF00175"/>
    </source>
</evidence>
<dbReference type="PANTHER" id="PTHR47215">
    <property type="match status" value="1"/>
</dbReference>
<keyword evidence="1" id="KW-0472">Membrane</keyword>
<accession>A0A7S4QPQ1</accession>
<dbReference type="GO" id="GO:0016491">
    <property type="term" value="F:oxidoreductase activity"/>
    <property type="evidence" value="ECO:0007669"/>
    <property type="project" value="InterPro"/>
</dbReference>
<feature type="transmembrane region" description="Helical" evidence="1">
    <location>
        <begin position="21"/>
        <end position="43"/>
    </location>
</feature>
<dbReference type="SUPFAM" id="SSF52343">
    <property type="entry name" value="Ferredoxin reductase-like, C-terminal NADP-linked domain"/>
    <property type="match status" value="1"/>
</dbReference>
<keyword evidence="1" id="KW-1133">Transmembrane helix</keyword>
<feature type="domain" description="Oxidoreductase FAD/NAD(P)-binding" evidence="2">
    <location>
        <begin position="240"/>
        <end position="344"/>
    </location>
</feature>
<evidence type="ECO:0000313" key="3">
    <source>
        <dbReference type="EMBL" id="CAE4590051.1"/>
    </source>
</evidence>
<evidence type="ECO:0000256" key="1">
    <source>
        <dbReference type="SAM" id="Phobius"/>
    </source>
</evidence>
<protein>
    <recommendedName>
        <fullName evidence="2">Oxidoreductase FAD/NAD(P)-binding domain-containing protein</fullName>
    </recommendedName>
</protein>
<dbReference type="SUPFAM" id="SSF63380">
    <property type="entry name" value="Riboflavin synthase domain-like"/>
    <property type="match status" value="1"/>
</dbReference>
<proteinExistence type="predicted"/>
<dbReference type="InterPro" id="IPR001433">
    <property type="entry name" value="OxRdtase_FAD/NAD-bd"/>
</dbReference>
<dbReference type="InterPro" id="IPR017938">
    <property type="entry name" value="Riboflavin_synthase-like_b-brl"/>
</dbReference>